<dbReference type="InterPro" id="IPR050895">
    <property type="entry name" value="XK-related_scramblase"/>
</dbReference>
<accession>A0A7D9L6E3</accession>
<protein>
    <recommendedName>
        <fullName evidence="7">XK-related protein</fullName>
    </recommendedName>
</protein>
<dbReference type="EMBL" id="CACRXK020015161">
    <property type="protein sequence ID" value="CAB4027976.1"/>
    <property type="molecule type" value="Genomic_DNA"/>
</dbReference>
<dbReference type="PANTHER" id="PTHR16024">
    <property type="entry name" value="XK-RELATED PROTEIN"/>
    <property type="match status" value="1"/>
</dbReference>
<evidence type="ECO:0000256" key="1">
    <source>
        <dbReference type="ARBA" id="ARBA00004651"/>
    </source>
</evidence>
<sequence>MFPILFGVIIYLLELALNLNAFMQHALNTSSESAFGILGILIISTLLVNIVAIVNRAGKISPCFYGMAFVIQGCVILRYFEEWREGEDEDRRNRKLIRLRFSQALLNSAPQCIVQFYIMVELWSLPSYAVASLAVSFISLLWGFASVTPSDYLLGTSEEDDQPSQPLTFCSSVLFIGQVGFLISRLVLFSFFAYSFRHYLLFVFSVRMIVVHFFAYGLALYFVFCHFCIQCSDCCRDIKTLAFSVWNKTITLLVSIFDVTICYHGYAWFIILHFLENIAMFCVQMWADPICSDNIGTLRFLTLCVVLGGFGVGCVFSGVVQCCCIDDDEPIETYSRSSNVPRYPSVATTRVREDPSPPPATAYVIKTERIFMQGPSHEAIVEKTEVIEIKR</sequence>
<evidence type="ECO:0000256" key="4">
    <source>
        <dbReference type="ARBA" id="ARBA00022692"/>
    </source>
</evidence>
<dbReference type="Pfam" id="PF09815">
    <property type="entry name" value="XK-related"/>
    <property type="match status" value="1"/>
</dbReference>
<evidence type="ECO:0000256" key="7">
    <source>
        <dbReference type="RuleBase" id="RU910716"/>
    </source>
</evidence>
<evidence type="ECO:0000256" key="6">
    <source>
        <dbReference type="ARBA" id="ARBA00023136"/>
    </source>
</evidence>
<proteinExistence type="inferred from homology"/>
<comment type="caution">
    <text evidence="8">The sequence shown here is derived from an EMBL/GenBank/DDBJ whole genome shotgun (WGS) entry which is preliminary data.</text>
</comment>
<evidence type="ECO:0000256" key="3">
    <source>
        <dbReference type="ARBA" id="ARBA00022475"/>
    </source>
</evidence>
<feature type="transmembrane region" description="Helical" evidence="7">
    <location>
        <begin position="125"/>
        <end position="145"/>
    </location>
</feature>
<gene>
    <name evidence="8" type="ORF">PACLA_8A047625</name>
</gene>
<evidence type="ECO:0000313" key="9">
    <source>
        <dbReference type="Proteomes" id="UP001152795"/>
    </source>
</evidence>
<evidence type="ECO:0000256" key="2">
    <source>
        <dbReference type="ARBA" id="ARBA00008789"/>
    </source>
</evidence>
<organism evidence="8 9">
    <name type="scientific">Paramuricea clavata</name>
    <name type="common">Red gorgonian</name>
    <name type="synonym">Violescent sea-whip</name>
    <dbReference type="NCBI Taxonomy" id="317549"/>
    <lineage>
        <taxon>Eukaryota</taxon>
        <taxon>Metazoa</taxon>
        <taxon>Cnidaria</taxon>
        <taxon>Anthozoa</taxon>
        <taxon>Octocorallia</taxon>
        <taxon>Malacalcyonacea</taxon>
        <taxon>Plexauridae</taxon>
        <taxon>Paramuricea</taxon>
    </lineage>
</organism>
<feature type="transmembrane region" description="Helical" evidence="7">
    <location>
        <begin position="199"/>
        <end position="229"/>
    </location>
</feature>
<reference evidence="8" key="1">
    <citation type="submission" date="2020-04" db="EMBL/GenBank/DDBJ databases">
        <authorList>
            <person name="Alioto T."/>
            <person name="Alioto T."/>
            <person name="Gomez Garrido J."/>
        </authorList>
    </citation>
    <scope>NUCLEOTIDE SEQUENCE</scope>
    <source>
        <strain evidence="8">A484AB</strain>
    </source>
</reference>
<keyword evidence="4 7" id="KW-0812">Transmembrane</keyword>
<name>A0A7D9L6E3_PARCT</name>
<feature type="transmembrane region" description="Helical" evidence="7">
    <location>
        <begin position="6"/>
        <end position="23"/>
    </location>
</feature>
<dbReference type="InterPro" id="IPR018629">
    <property type="entry name" value="XK-rel"/>
</dbReference>
<keyword evidence="6 7" id="KW-0472">Membrane</keyword>
<comment type="similarity">
    <text evidence="2 7">Belongs to the XK family.</text>
</comment>
<feature type="transmembrane region" description="Helical" evidence="7">
    <location>
        <begin position="298"/>
        <end position="320"/>
    </location>
</feature>
<evidence type="ECO:0000256" key="5">
    <source>
        <dbReference type="ARBA" id="ARBA00022989"/>
    </source>
</evidence>
<feature type="transmembrane region" description="Helical" evidence="7">
    <location>
        <begin position="60"/>
        <end position="80"/>
    </location>
</feature>
<comment type="subcellular location">
    <subcellularLocation>
        <location evidence="1">Cell membrane</location>
        <topology evidence="1">Multi-pass membrane protein</topology>
    </subcellularLocation>
    <subcellularLocation>
        <location evidence="7">Membrane</location>
        <topology evidence="7">Multi-pass membrane protein</topology>
    </subcellularLocation>
</comment>
<evidence type="ECO:0000313" key="8">
    <source>
        <dbReference type="EMBL" id="CAB4027976.1"/>
    </source>
</evidence>
<feature type="transmembrane region" description="Helical" evidence="7">
    <location>
        <begin position="35"/>
        <end position="54"/>
    </location>
</feature>
<dbReference type="PANTHER" id="PTHR16024:SF6">
    <property type="entry name" value="XK-RELATED PROTEIN"/>
    <property type="match status" value="1"/>
</dbReference>
<dbReference type="GO" id="GO:0005886">
    <property type="term" value="C:plasma membrane"/>
    <property type="evidence" value="ECO:0007669"/>
    <property type="project" value="UniProtKB-SubCell"/>
</dbReference>
<dbReference type="Proteomes" id="UP001152795">
    <property type="component" value="Unassembled WGS sequence"/>
</dbReference>
<keyword evidence="9" id="KW-1185">Reference proteome</keyword>
<feature type="transmembrane region" description="Helical" evidence="7">
    <location>
        <begin position="166"/>
        <end position="193"/>
    </location>
</feature>
<keyword evidence="3" id="KW-1003">Cell membrane</keyword>
<dbReference type="AlphaFoldDB" id="A0A7D9L6E3"/>
<keyword evidence="5 7" id="KW-1133">Transmembrane helix</keyword>